<keyword evidence="1" id="KW-0812">Transmembrane</keyword>
<feature type="transmembrane region" description="Helical" evidence="1">
    <location>
        <begin position="231"/>
        <end position="252"/>
    </location>
</feature>
<evidence type="ECO:0000256" key="1">
    <source>
        <dbReference type="SAM" id="Phobius"/>
    </source>
</evidence>
<proteinExistence type="predicted"/>
<accession>A0A316GKW7</accession>
<feature type="transmembrane region" description="Helical" evidence="1">
    <location>
        <begin position="137"/>
        <end position="164"/>
    </location>
</feature>
<gene>
    <name evidence="2" type="ORF">C7455_102387</name>
</gene>
<feature type="transmembrane region" description="Helical" evidence="1">
    <location>
        <begin position="21"/>
        <end position="42"/>
    </location>
</feature>
<evidence type="ECO:0000313" key="3">
    <source>
        <dbReference type="Proteomes" id="UP000245708"/>
    </source>
</evidence>
<dbReference type="Proteomes" id="UP000245708">
    <property type="component" value="Unassembled WGS sequence"/>
</dbReference>
<keyword evidence="3" id="KW-1185">Reference proteome</keyword>
<feature type="transmembrane region" description="Helical" evidence="1">
    <location>
        <begin position="185"/>
        <end position="211"/>
    </location>
</feature>
<reference evidence="2 3" key="1">
    <citation type="submission" date="2018-05" db="EMBL/GenBank/DDBJ databases">
        <title>Genomic Encyclopedia of Type Strains, Phase IV (KMG-IV): sequencing the most valuable type-strain genomes for metagenomic binning, comparative biology and taxonomic classification.</title>
        <authorList>
            <person name="Goeker M."/>
        </authorList>
    </citation>
    <scope>NUCLEOTIDE SEQUENCE [LARGE SCALE GENOMIC DNA]</scope>
    <source>
        <strain evidence="2 3">DSM 16097</strain>
    </source>
</reference>
<evidence type="ECO:0000313" key="2">
    <source>
        <dbReference type="EMBL" id="PWK61695.1"/>
    </source>
</evidence>
<name>A0A316GKW7_9RHOB</name>
<dbReference type="AlphaFoldDB" id="A0A316GKW7"/>
<dbReference type="EMBL" id="QGGW01000002">
    <property type="protein sequence ID" value="PWK61695.1"/>
    <property type="molecule type" value="Genomic_DNA"/>
</dbReference>
<dbReference type="OrthoDB" id="7704812at2"/>
<feature type="transmembrane region" description="Helical" evidence="1">
    <location>
        <begin position="107"/>
        <end position="131"/>
    </location>
</feature>
<sequence>MDYGYQLLRHVVQQVFGNLRQAAQLTLALFLVPFVGFLFLGVGNPAEMSEAPGGGVILGGLFLVIFAVVAYCWAAVGWHRYVLLEETGNGFLPVWRGDRIGAYFGRAFIVGVVVMLAVLGGGIVVGIVAAITQSVGVAIALGIGLVFGASWVATRIGLVLPAAALGERMTIGESWAVTRPVASQIFLPLIVVALVVGVIQQLVMVIFGQTVMVEMFGVMQDQMVLSLPGQVLYGVLSWVQVLLNLALMTTLYGNLVEGRQLN</sequence>
<protein>
    <submittedName>
        <fullName evidence="2">Uncharacterized protein</fullName>
    </submittedName>
</protein>
<organism evidence="2 3">
    <name type="scientific">Roseicyclus mahoneyensis</name>
    <dbReference type="NCBI Taxonomy" id="164332"/>
    <lineage>
        <taxon>Bacteria</taxon>
        <taxon>Pseudomonadati</taxon>
        <taxon>Pseudomonadota</taxon>
        <taxon>Alphaproteobacteria</taxon>
        <taxon>Rhodobacterales</taxon>
        <taxon>Roseobacteraceae</taxon>
        <taxon>Roseicyclus</taxon>
    </lineage>
</organism>
<comment type="caution">
    <text evidence="2">The sequence shown here is derived from an EMBL/GenBank/DDBJ whole genome shotgun (WGS) entry which is preliminary data.</text>
</comment>
<dbReference type="RefSeq" id="WP_109666756.1">
    <property type="nucleotide sequence ID" value="NZ_QGGW01000002.1"/>
</dbReference>
<keyword evidence="1" id="KW-0472">Membrane</keyword>
<keyword evidence="1" id="KW-1133">Transmembrane helix</keyword>
<feature type="transmembrane region" description="Helical" evidence="1">
    <location>
        <begin position="54"/>
        <end position="76"/>
    </location>
</feature>